<dbReference type="Proteomes" id="UP000093199">
    <property type="component" value="Unassembled WGS sequence"/>
</dbReference>
<organism evidence="3 4">
    <name type="scientific">Caryophanon tenue</name>
    <dbReference type="NCBI Taxonomy" id="33978"/>
    <lineage>
        <taxon>Bacteria</taxon>
        <taxon>Bacillati</taxon>
        <taxon>Bacillota</taxon>
        <taxon>Bacilli</taxon>
        <taxon>Bacillales</taxon>
        <taxon>Caryophanaceae</taxon>
        <taxon>Caryophanon</taxon>
    </lineage>
</organism>
<sequence>MILTTIVKDYKELIAQWMQQIEQTLQATDPQHEELVRRASFIVRNKALQGDYFHQASQRLYINIQDTQPQQVELDFQKETISCTCLQQHWCRHSVASVMQLYQYHASLQQWTTMWRAKKQVQLSMMAHERTPASWQALAKSIMTKALPRDGRTIQPYLISAIDEDVHAKLRQHMPLEREWQPLYKLYMELYVLQAVWQHFGNPEQLQGPIFEYYLTRKLEKITTLLEQHVKRSTLFEMDAFYEAIERLLRSFMLEEQGYSLQRLSLYTMYWELVIRDTAKRKAELQKLQAISIVDTTDAVLFLAVLVQDDALLKQLHIVPERLHFYVALADCAYRQQLPHITSQLLYAILPYLQQYIATHMASSSRTSFIQHVATLFENVSLTAAQEQQLYEAFGAHGLQYFSRYLLREERYDQWVALHMLYPTSIAYLETCGLKDVLAASPASVLPLYHVYALREVEQKTRINYKQAVRIWRMMKSAAKKSNKADYFNHYIETMQQQFKRLRALQEEMTKGKLEL</sequence>
<evidence type="ECO:0000313" key="3">
    <source>
        <dbReference type="EMBL" id="OCS83296.1"/>
    </source>
</evidence>
<dbReference type="STRING" id="33978.A6M13_04535"/>
<dbReference type="PROSITE" id="PS50966">
    <property type="entry name" value="ZF_SWIM"/>
    <property type="match status" value="1"/>
</dbReference>
<dbReference type="OrthoDB" id="7593573at2"/>
<accession>A0A1C0Y801</accession>
<dbReference type="InterPro" id="IPR007527">
    <property type="entry name" value="Znf_SWIM"/>
</dbReference>
<reference evidence="3 4" key="1">
    <citation type="submission" date="2016-07" db="EMBL/GenBank/DDBJ databases">
        <title>Caryophanon tenue genome sequencing.</title>
        <authorList>
            <person name="Verma A."/>
            <person name="Pal Y."/>
            <person name="Krishnamurthi S."/>
        </authorList>
    </citation>
    <scope>NUCLEOTIDE SEQUENCE [LARGE SCALE GENOMIC DNA]</scope>
    <source>
        <strain evidence="3 4">DSM 14152</strain>
    </source>
</reference>
<gene>
    <name evidence="3" type="ORF">A6M13_04535</name>
</gene>
<evidence type="ECO:0000259" key="2">
    <source>
        <dbReference type="PROSITE" id="PS50966"/>
    </source>
</evidence>
<dbReference type="EMBL" id="MASJ01000038">
    <property type="protein sequence ID" value="OCS83296.1"/>
    <property type="molecule type" value="Genomic_DNA"/>
</dbReference>
<keyword evidence="1" id="KW-0863">Zinc-finger</keyword>
<proteinExistence type="predicted"/>
<keyword evidence="1" id="KW-0862">Zinc</keyword>
<name>A0A1C0Y801_9BACL</name>
<comment type="caution">
    <text evidence="3">The sequence shown here is derived from an EMBL/GenBank/DDBJ whole genome shotgun (WGS) entry which is preliminary data.</text>
</comment>
<dbReference type="RefSeq" id="WP_066546898.1">
    <property type="nucleotide sequence ID" value="NZ_MASJ01000038.1"/>
</dbReference>
<evidence type="ECO:0000313" key="4">
    <source>
        <dbReference type="Proteomes" id="UP000093199"/>
    </source>
</evidence>
<dbReference type="GO" id="GO:0008270">
    <property type="term" value="F:zinc ion binding"/>
    <property type="evidence" value="ECO:0007669"/>
    <property type="project" value="UniProtKB-KW"/>
</dbReference>
<feature type="domain" description="SWIM-type" evidence="2">
    <location>
        <begin position="70"/>
        <end position="102"/>
    </location>
</feature>
<keyword evidence="4" id="KW-1185">Reference proteome</keyword>
<keyword evidence="1" id="KW-0479">Metal-binding</keyword>
<evidence type="ECO:0000256" key="1">
    <source>
        <dbReference type="PROSITE-ProRule" id="PRU00325"/>
    </source>
</evidence>
<dbReference type="AlphaFoldDB" id="A0A1C0Y801"/>
<protein>
    <recommendedName>
        <fullName evidence="2">SWIM-type domain-containing protein</fullName>
    </recommendedName>
</protein>